<comment type="caution">
    <text evidence="3">The sequence shown here is derived from an EMBL/GenBank/DDBJ whole genome shotgun (WGS) entry which is preliminary data.</text>
</comment>
<evidence type="ECO:0000256" key="2">
    <source>
        <dbReference type="SAM" id="SignalP"/>
    </source>
</evidence>
<dbReference type="AlphaFoldDB" id="A0A8J4G8U0"/>
<keyword evidence="1" id="KW-0812">Transmembrane</keyword>
<keyword evidence="2" id="KW-0732">Signal</keyword>
<evidence type="ECO:0000313" key="3">
    <source>
        <dbReference type="EMBL" id="GIM02398.1"/>
    </source>
</evidence>
<gene>
    <name evidence="3" type="ORF">Vretimale_7272</name>
</gene>
<accession>A0A8J4G8U0</accession>
<keyword evidence="1" id="KW-1133">Transmembrane helix</keyword>
<reference evidence="3" key="1">
    <citation type="journal article" date="2021" name="Proc. Natl. Acad. Sci. U.S.A.">
        <title>Three genomes in the algal genus Volvox reveal the fate of a haploid sex-determining region after a transition to homothallism.</title>
        <authorList>
            <person name="Yamamoto K."/>
            <person name="Hamaji T."/>
            <person name="Kawai-Toyooka H."/>
            <person name="Matsuzaki R."/>
            <person name="Takahashi F."/>
            <person name="Nishimura Y."/>
            <person name="Kawachi M."/>
            <person name="Noguchi H."/>
            <person name="Minakuchi Y."/>
            <person name="Umen J.G."/>
            <person name="Toyoda A."/>
            <person name="Nozaki H."/>
        </authorList>
    </citation>
    <scope>NUCLEOTIDE SEQUENCE</scope>
    <source>
        <strain evidence="3">NIES-3785</strain>
    </source>
</reference>
<feature type="chain" id="PRO_5035285863" description="Secreted protein" evidence="2">
    <location>
        <begin position="21"/>
        <end position="107"/>
    </location>
</feature>
<dbReference type="Proteomes" id="UP000722791">
    <property type="component" value="Unassembled WGS sequence"/>
</dbReference>
<dbReference type="EMBL" id="BNCQ01000011">
    <property type="protein sequence ID" value="GIM02398.1"/>
    <property type="molecule type" value="Genomic_DNA"/>
</dbReference>
<evidence type="ECO:0000313" key="4">
    <source>
        <dbReference type="Proteomes" id="UP000722791"/>
    </source>
</evidence>
<protein>
    <recommendedName>
        <fullName evidence="5">Secreted protein</fullName>
    </recommendedName>
</protein>
<feature type="transmembrane region" description="Helical" evidence="1">
    <location>
        <begin position="35"/>
        <end position="55"/>
    </location>
</feature>
<sequence length="107" mass="11644">MGEGLGWCIFVCLCVYDGMASSTFTAVSSSPHPYMPFILLTFYFPSFPCLSPHAYYNSSLLVPKPSIFYPPTVIIILPLPPCLPVSLLHPSAALHPSSLHPSTLHPP</sequence>
<organism evidence="3 4">
    <name type="scientific">Volvox reticuliferus</name>
    <dbReference type="NCBI Taxonomy" id="1737510"/>
    <lineage>
        <taxon>Eukaryota</taxon>
        <taxon>Viridiplantae</taxon>
        <taxon>Chlorophyta</taxon>
        <taxon>core chlorophytes</taxon>
        <taxon>Chlorophyceae</taxon>
        <taxon>CS clade</taxon>
        <taxon>Chlamydomonadales</taxon>
        <taxon>Volvocaceae</taxon>
        <taxon>Volvox</taxon>
    </lineage>
</organism>
<proteinExistence type="predicted"/>
<name>A0A8J4G8U0_9CHLO</name>
<keyword evidence="1" id="KW-0472">Membrane</keyword>
<evidence type="ECO:0008006" key="5">
    <source>
        <dbReference type="Google" id="ProtNLM"/>
    </source>
</evidence>
<feature type="transmembrane region" description="Helical" evidence="1">
    <location>
        <begin position="67"/>
        <end position="88"/>
    </location>
</feature>
<evidence type="ECO:0000256" key="1">
    <source>
        <dbReference type="SAM" id="Phobius"/>
    </source>
</evidence>
<feature type="signal peptide" evidence="2">
    <location>
        <begin position="1"/>
        <end position="20"/>
    </location>
</feature>